<keyword evidence="2" id="KW-1185">Reference proteome</keyword>
<dbReference type="EMBL" id="VLPL01000001">
    <property type="protein sequence ID" value="TSJ47837.1"/>
    <property type="molecule type" value="Genomic_DNA"/>
</dbReference>
<dbReference type="AlphaFoldDB" id="A0A556N6N6"/>
<name>A0A556N6N6_9FLAO</name>
<proteinExistence type="predicted"/>
<comment type="caution">
    <text evidence="1">The sequence shown here is derived from an EMBL/GenBank/DDBJ whole genome shotgun (WGS) entry which is preliminary data.</text>
</comment>
<dbReference type="RefSeq" id="WP_144331372.1">
    <property type="nucleotide sequence ID" value="NZ_VLPL01000001.1"/>
</dbReference>
<reference evidence="1 2" key="1">
    <citation type="submission" date="2019-07" db="EMBL/GenBank/DDBJ databases">
        <authorList>
            <person name="Huq M.A."/>
        </authorList>
    </citation>
    <scope>NUCLEOTIDE SEQUENCE [LARGE SCALE GENOMIC DNA]</scope>
    <source>
        <strain evidence="1 2">MAH-3</strain>
    </source>
</reference>
<organism evidence="1 2">
    <name type="scientific">Fluviicola chungangensis</name>
    <dbReference type="NCBI Taxonomy" id="2597671"/>
    <lineage>
        <taxon>Bacteria</taxon>
        <taxon>Pseudomonadati</taxon>
        <taxon>Bacteroidota</taxon>
        <taxon>Flavobacteriia</taxon>
        <taxon>Flavobacteriales</taxon>
        <taxon>Crocinitomicaceae</taxon>
        <taxon>Fluviicola</taxon>
    </lineage>
</organism>
<dbReference type="Proteomes" id="UP000316008">
    <property type="component" value="Unassembled WGS sequence"/>
</dbReference>
<protein>
    <submittedName>
        <fullName evidence="1">WbqC family protein</fullName>
    </submittedName>
</protein>
<dbReference type="InterPro" id="IPR014985">
    <property type="entry name" value="WbqC"/>
</dbReference>
<accession>A0A556N6N6</accession>
<dbReference type="OrthoDB" id="1523452at2"/>
<dbReference type="Pfam" id="PF08889">
    <property type="entry name" value="WbqC"/>
    <property type="match status" value="1"/>
</dbReference>
<evidence type="ECO:0000313" key="1">
    <source>
        <dbReference type="EMBL" id="TSJ47837.1"/>
    </source>
</evidence>
<sequence length="195" mass="23091">MSAVFPIAYFGSVRYFQDLVRFKQVLFEHSDHFPKQTFRNRMVILGSQGVQILTMPLEKPSGSKTVTKDVLVSYRQNWPLIHWRALKTSYASAPYFEHYASDIEKILFKKHRFLVDFDLEITHFFLNTYQLPIDLSLTEKYLASYPEDYRFADYENLEMKGEYHQVLFHQKQFNPAISILDLLFCEGPMGRQLII</sequence>
<gene>
    <name evidence="1" type="ORF">FO442_01545</name>
</gene>
<evidence type="ECO:0000313" key="2">
    <source>
        <dbReference type="Proteomes" id="UP000316008"/>
    </source>
</evidence>